<dbReference type="NCBIfam" id="NF004397">
    <property type="entry name" value="PRK05755.1"/>
    <property type="match status" value="1"/>
</dbReference>
<dbReference type="InterPro" id="IPR020045">
    <property type="entry name" value="DNA_polI_H3TH"/>
</dbReference>
<dbReference type="SMART" id="SM00279">
    <property type="entry name" value="HhH2"/>
    <property type="match status" value="1"/>
</dbReference>
<dbReference type="EMBL" id="PHEX01000037">
    <property type="protein sequence ID" value="PKQ28020.1"/>
    <property type="molecule type" value="Genomic_DNA"/>
</dbReference>
<evidence type="ECO:0000256" key="15">
    <source>
        <dbReference type="RuleBase" id="RU004460"/>
    </source>
</evidence>
<dbReference type="InterPro" id="IPR043502">
    <property type="entry name" value="DNA/RNA_pol_sf"/>
</dbReference>
<accession>A0A2N3G5M7</accession>
<dbReference type="Gene3D" id="1.10.150.20">
    <property type="entry name" value="5' to 3' exonuclease, C-terminal subdomain"/>
    <property type="match status" value="2"/>
</dbReference>
<dbReference type="InterPro" id="IPR002298">
    <property type="entry name" value="DNA_polymerase_A"/>
</dbReference>
<dbReference type="InterPro" id="IPR020046">
    <property type="entry name" value="5-3_exonucl_a-hlix_arch_N"/>
</dbReference>
<dbReference type="SUPFAM" id="SSF53098">
    <property type="entry name" value="Ribonuclease H-like"/>
    <property type="match status" value="1"/>
</dbReference>
<organism evidence="18 19">
    <name type="scientific">Candidatus Anoxymicrobium japonicum</name>
    <dbReference type="NCBI Taxonomy" id="2013648"/>
    <lineage>
        <taxon>Bacteria</taxon>
        <taxon>Bacillati</taxon>
        <taxon>Actinomycetota</taxon>
        <taxon>Candidatus Geothermincolia</taxon>
        <taxon>Candidatus Geothermincolales</taxon>
        <taxon>Candidatus Anoxymicrobiaceae</taxon>
        <taxon>Candidatus Anoxymicrobium</taxon>
    </lineage>
</organism>
<dbReference type="PROSITE" id="PS00447">
    <property type="entry name" value="DNA_POLYMERASE_A"/>
    <property type="match status" value="1"/>
</dbReference>
<keyword evidence="6 15" id="KW-0235">DNA replication</keyword>
<evidence type="ECO:0000256" key="14">
    <source>
        <dbReference type="NCBIfam" id="TIGR00593"/>
    </source>
</evidence>
<evidence type="ECO:0000256" key="1">
    <source>
        <dbReference type="ARBA" id="ARBA00007705"/>
    </source>
</evidence>
<dbReference type="GO" id="GO:0006302">
    <property type="term" value="P:double-strand break repair"/>
    <property type="evidence" value="ECO:0007669"/>
    <property type="project" value="TreeGrafter"/>
</dbReference>
<comment type="function">
    <text evidence="15">In addition to polymerase activity, this DNA polymerase exhibits 5'-3' exonuclease activity.</text>
</comment>
<evidence type="ECO:0000256" key="2">
    <source>
        <dbReference type="ARBA" id="ARBA00012417"/>
    </source>
</evidence>
<dbReference type="Gene3D" id="3.30.70.370">
    <property type="match status" value="1"/>
</dbReference>
<dbReference type="Pfam" id="PF01367">
    <property type="entry name" value="5_3_exonuc"/>
    <property type="match status" value="1"/>
</dbReference>
<dbReference type="InterPro" id="IPR008918">
    <property type="entry name" value="HhH2"/>
</dbReference>
<evidence type="ECO:0000313" key="18">
    <source>
        <dbReference type="EMBL" id="PKQ28020.1"/>
    </source>
</evidence>
<protein>
    <recommendedName>
        <fullName evidence="3 14">DNA polymerase I</fullName>
        <ecNumber evidence="2 14">2.7.7.7</ecNumber>
    </recommendedName>
</protein>
<keyword evidence="10 15" id="KW-0238">DNA-binding</keyword>
<dbReference type="InterPro" id="IPR001098">
    <property type="entry name" value="DNA-dir_DNA_pol_A_palm_dom"/>
</dbReference>
<dbReference type="CDD" id="cd09859">
    <property type="entry name" value="PIN_53EXO"/>
    <property type="match status" value="1"/>
</dbReference>
<dbReference type="Proteomes" id="UP000233654">
    <property type="component" value="Unassembled WGS sequence"/>
</dbReference>
<dbReference type="Pfam" id="PF02739">
    <property type="entry name" value="5_3_exonuc_N"/>
    <property type="match status" value="1"/>
</dbReference>
<keyword evidence="8 15" id="KW-0540">Nuclease</keyword>
<dbReference type="SMART" id="SM00475">
    <property type="entry name" value="53EXOc"/>
    <property type="match status" value="1"/>
</dbReference>
<dbReference type="GO" id="GO:0003677">
    <property type="term" value="F:DNA binding"/>
    <property type="evidence" value="ECO:0007669"/>
    <property type="project" value="UniProtKB-UniRule"/>
</dbReference>
<keyword evidence="15" id="KW-0378">Hydrolase</keyword>
<evidence type="ECO:0000256" key="12">
    <source>
        <dbReference type="ARBA" id="ARBA00049244"/>
    </source>
</evidence>
<dbReference type="FunFam" id="1.10.150.20:FF:000002">
    <property type="entry name" value="DNA polymerase I"/>
    <property type="match status" value="1"/>
</dbReference>
<dbReference type="InterPro" id="IPR036397">
    <property type="entry name" value="RNaseH_sf"/>
</dbReference>
<keyword evidence="8 15" id="KW-0269">Exonuclease</keyword>
<dbReference type="SMART" id="SM00482">
    <property type="entry name" value="POLAc"/>
    <property type="match status" value="1"/>
</dbReference>
<dbReference type="Pfam" id="PF22619">
    <property type="entry name" value="DNA_polI_exo1"/>
    <property type="match status" value="1"/>
</dbReference>
<dbReference type="InterPro" id="IPR054690">
    <property type="entry name" value="DNA_polI_exonuclease"/>
</dbReference>
<dbReference type="SUPFAM" id="SSF88723">
    <property type="entry name" value="PIN domain-like"/>
    <property type="match status" value="1"/>
</dbReference>
<dbReference type="NCBIfam" id="TIGR00593">
    <property type="entry name" value="pola"/>
    <property type="match status" value="1"/>
</dbReference>
<evidence type="ECO:0000256" key="11">
    <source>
        <dbReference type="ARBA" id="ARBA00023204"/>
    </source>
</evidence>
<evidence type="ECO:0000256" key="6">
    <source>
        <dbReference type="ARBA" id="ARBA00022705"/>
    </source>
</evidence>
<dbReference type="Pfam" id="PF00476">
    <property type="entry name" value="DNA_pol_A"/>
    <property type="match status" value="1"/>
</dbReference>
<dbReference type="InterPro" id="IPR002421">
    <property type="entry name" value="5-3_exonuclease"/>
</dbReference>
<name>A0A2N3G5M7_9ACTN</name>
<dbReference type="InterPro" id="IPR012337">
    <property type="entry name" value="RNaseH-like_sf"/>
</dbReference>
<dbReference type="PANTHER" id="PTHR10133:SF27">
    <property type="entry name" value="DNA POLYMERASE NU"/>
    <property type="match status" value="1"/>
</dbReference>
<dbReference type="GO" id="GO:0006261">
    <property type="term" value="P:DNA-templated DNA replication"/>
    <property type="evidence" value="ECO:0007669"/>
    <property type="project" value="UniProtKB-UniRule"/>
</dbReference>
<comment type="similarity">
    <text evidence="1 15">Belongs to the DNA polymerase type-A family.</text>
</comment>
<dbReference type="InterPro" id="IPR029060">
    <property type="entry name" value="PIN-like_dom_sf"/>
</dbReference>
<evidence type="ECO:0000313" key="19">
    <source>
        <dbReference type="Proteomes" id="UP000233654"/>
    </source>
</evidence>
<dbReference type="InterPro" id="IPR036279">
    <property type="entry name" value="5-3_exonuclease_C_sf"/>
</dbReference>
<dbReference type="SUPFAM" id="SSF47807">
    <property type="entry name" value="5' to 3' exonuclease, C-terminal subdomain"/>
    <property type="match status" value="1"/>
</dbReference>
<dbReference type="GO" id="GO:0003887">
    <property type="term" value="F:DNA-directed DNA polymerase activity"/>
    <property type="evidence" value="ECO:0007669"/>
    <property type="project" value="UniProtKB-UniRule"/>
</dbReference>
<dbReference type="SUPFAM" id="SSF56672">
    <property type="entry name" value="DNA/RNA polymerases"/>
    <property type="match status" value="1"/>
</dbReference>
<dbReference type="FunFam" id="1.10.150.20:FF:000003">
    <property type="entry name" value="DNA polymerase I"/>
    <property type="match status" value="1"/>
</dbReference>
<evidence type="ECO:0000256" key="8">
    <source>
        <dbReference type="ARBA" id="ARBA00022839"/>
    </source>
</evidence>
<dbReference type="FunFam" id="1.20.1060.10:FF:000001">
    <property type="entry name" value="DNA polymerase I"/>
    <property type="match status" value="1"/>
</dbReference>
<dbReference type="PANTHER" id="PTHR10133">
    <property type="entry name" value="DNA POLYMERASE I"/>
    <property type="match status" value="1"/>
</dbReference>
<comment type="catalytic activity">
    <reaction evidence="12 15">
        <text>DNA(n) + a 2'-deoxyribonucleoside 5'-triphosphate = DNA(n+1) + diphosphate</text>
        <dbReference type="Rhea" id="RHEA:22508"/>
        <dbReference type="Rhea" id="RHEA-COMP:17339"/>
        <dbReference type="Rhea" id="RHEA-COMP:17340"/>
        <dbReference type="ChEBI" id="CHEBI:33019"/>
        <dbReference type="ChEBI" id="CHEBI:61560"/>
        <dbReference type="ChEBI" id="CHEBI:173112"/>
        <dbReference type="EC" id="2.7.7.7"/>
    </reaction>
</comment>
<evidence type="ECO:0000259" key="16">
    <source>
        <dbReference type="SMART" id="SM00475"/>
    </source>
</evidence>
<dbReference type="InterPro" id="IPR019760">
    <property type="entry name" value="DNA-dir_DNA_pol_A_CS"/>
</dbReference>
<keyword evidence="11 15" id="KW-0234">DNA repair</keyword>
<dbReference type="GO" id="GO:0008409">
    <property type="term" value="F:5'-3' exonuclease activity"/>
    <property type="evidence" value="ECO:0007669"/>
    <property type="project" value="UniProtKB-UniRule"/>
</dbReference>
<dbReference type="CDD" id="cd09898">
    <property type="entry name" value="H3TH_53EXO"/>
    <property type="match status" value="1"/>
</dbReference>
<reference evidence="18 19" key="1">
    <citation type="journal article" date="2017" name="ISME J.">
        <title>Potential for microbial H2 and metal transformations associated with novel bacteria and archaea in deep terrestrial subsurface sediments.</title>
        <authorList>
            <person name="Hernsdorf A.W."/>
            <person name="Amano Y."/>
            <person name="Miyakawa K."/>
            <person name="Ise K."/>
            <person name="Suzuki Y."/>
            <person name="Anantharaman K."/>
            <person name="Probst A."/>
            <person name="Burstein D."/>
            <person name="Thomas B.C."/>
            <person name="Banfield J.F."/>
        </authorList>
    </citation>
    <scope>NUCLEOTIDE SEQUENCE [LARGE SCALE GENOMIC DNA]</scope>
    <source>
        <strain evidence="18">HGW-Actinobacteria-3</strain>
    </source>
</reference>
<evidence type="ECO:0000256" key="13">
    <source>
        <dbReference type="ARBA" id="ARBA00053603"/>
    </source>
</evidence>
<dbReference type="Gene3D" id="3.30.420.10">
    <property type="entry name" value="Ribonuclease H-like superfamily/Ribonuclease H"/>
    <property type="match status" value="1"/>
</dbReference>
<dbReference type="PRINTS" id="PR00868">
    <property type="entry name" value="DNAPOLI"/>
</dbReference>
<comment type="function">
    <text evidence="13">In addition to polymerase activity, this DNA polymerase exhibits 3'-5' and 5'-3' exonuclease activity.</text>
</comment>
<evidence type="ECO:0000256" key="3">
    <source>
        <dbReference type="ARBA" id="ARBA00020311"/>
    </source>
</evidence>
<dbReference type="CDD" id="cd06140">
    <property type="entry name" value="DNA_polA_I_Bacillus_like_exo"/>
    <property type="match status" value="1"/>
</dbReference>
<dbReference type="CDD" id="cd08637">
    <property type="entry name" value="DNA_pol_A_pol_I_C"/>
    <property type="match status" value="1"/>
</dbReference>
<dbReference type="EC" id="2.7.7.7" evidence="2 14"/>
<keyword evidence="7 15" id="KW-0227">DNA damage</keyword>
<evidence type="ECO:0000256" key="9">
    <source>
        <dbReference type="ARBA" id="ARBA00022932"/>
    </source>
</evidence>
<dbReference type="AlphaFoldDB" id="A0A2N3G5M7"/>
<sequence length="921" mass="101399">MLASGASGGLIWLCDRKRKLLLIDGHGLAYRAFFALPVTMTNDEGQPINAVYGFVSMLLKALETEEPDAIIVALDGPRAQLKRTQEFPEYKAHRPAMPVELKGQIEMIERMLCQMRIPVVTVPGFEADDILGTLALKVSGEGGEAVIVTGDRDILQLVRPGVRVVMTSRGITETESFDRRAVEDKYGVPPSMLPEVAGLKGDASDNIPGVPGIGKKWSVDLLRRYGSLEELYARLDEIEGTKRREALEENREIAFLSRKLATLDTNVPVEIDAGEAILDNWDKREVLECLLALKFKTLARRFQDTYGLSRPARGLSAGQAGLTFEVARAYSLVDPTDDSALSAFELKARETGAAGVSSVLSGAGFCDIGLQALALATGEMALVARVEAPAAFEIARGIIESQEVQKWFHDAKPTLEALDKLEISAARVTFDTKIAAYLENPSLDSYRLFEIYERNVEGDVVITGHENASDPSEQPSLIDLEPSGARHAVEDIEAVRQAAMVFHLKPVIEEKLRALGMKKLADELELPFLFVLKEMEETGIALDAEVLLALAREAASTLGVLEKEIYRLAGHEFKIGSTKQLAHVLFDELGLPPARKTKTGYSTDASVLEALKGSHDIVGKLIEYREYAKLKSTYLDVLPALVCASTGRVHCRFNQTAGATGRISSSNPNLQNIPVRTEFGREIRRAFIPGRGFQKLLVADYSQIELRVLAHMSGDTRLLAAFERDADIHSETASHIFKTCLRDVTPEMRRMAKVVNFGIVYGMGYYGLSSRLGISVEDATAYIDTYFETYEGVSAYRERCVSDAIAKGYSETILGRRRNIPELASPNRHTREFGERVAVNTPLQGTAADIIKKAMVDVSTAIKERGMTTRMILQVHDELVFEAPALEIESLESLVREKMISVVDLLTPLKVDIGVHDNWNA</sequence>
<proteinExistence type="inferred from homology"/>
<keyword evidence="4 15" id="KW-0808">Transferase</keyword>
<dbReference type="InterPro" id="IPR018320">
    <property type="entry name" value="DNA_polymerase_1"/>
</dbReference>
<gene>
    <name evidence="15" type="primary">polA</name>
    <name evidence="18" type="ORF">CVT63_04945</name>
</gene>
<keyword evidence="9 15" id="KW-0239">DNA-directed DNA polymerase</keyword>
<evidence type="ECO:0000256" key="7">
    <source>
        <dbReference type="ARBA" id="ARBA00022763"/>
    </source>
</evidence>
<evidence type="ECO:0000256" key="5">
    <source>
        <dbReference type="ARBA" id="ARBA00022695"/>
    </source>
</evidence>
<evidence type="ECO:0000259" key="17">
    <source>
        <dbReference type="SMART" id="SM00482"/>
    </source>
</evidence>
<feature type="domain" description="DNA-directed DNA polymerase family A palm" evidence="17">
    <location>
        <begin position="680"/>
        <end position="887"/>
    </location>
</feature>
<keyword evidence="5 15" id="KW-0548">Nucleotidyltransferase</keyword>
<evidence type="ECO:0000256" key="4">
    <source>
        <dbReference type="ARBA" id="ARBA00022679"/>
    </source>
</evidence>
<dbReference type="Gene3D" id="1.20.1060.10">
    <property type="entry name" value="Taq DNA Polymerase, Chain T, domain 4"/>
    <property type="match status" value="1"/>
</dbReference>
<evidence type="ECO:0000256" key="10">
    <source>
        <dbReference type="ARBA" id="ARBA00023125"/>
    </source>
</evidence>
<comment type="caution">
    <text evidence="18">The sequence shown here is derived from an EMBL/GenBank/DDBJ whole genome shotgun (WGS) entry which is preliminary data.</text>
</comment>
<dbReference type="Gene3D" id="3.40.50.1010">
    <property type="entry name" value="5'-nuclease"/>
    <property type="match status" value="1"/>
</dbReference>
<feature type="domain" description="5'-3' exonuclease" evidence="16">
    <location>
        <begin position="18"/>
        <end position="279"/>
    </location>
</feature>